<evidence type="ECO:0000313" key="3">
    <source>
        <dbReference type="Proteomes" id="UP000320225"/>
    </source>
</evidence>
<evidence type="ECO:0000313" key="2">
    <source>
        <dbReference type="EMBL" id="TSE26516.1"/>
    </source>
</evidence>
<protein>
    <submittedName>
        <fullName evidence="2">Uncharacterized protein</fullName>
    </submittedName>
</protein>
<comment type="caution">
    <text evidence="2">The sequence shown here is derived from an EMBL/GenBank/DDBJ whole genome shotgun (WGS) entry which is preliminary data.</text>
</comment>
<proteinExistence type="predicted"/>
<evidence type="ECO:0000256" key="1">
    <source>
        <dbReference type="SAM" id="MobiDB-lite"/>
    </source>
</evidence>
<keyword evidence="3" id="KW-1185">Reference proteome</keyword>
<accession>A0A554WSF2</accession>
<name>A0A554WSF2_9BURK</name>
<gene>
    <name evidence="2" type="ORF">Tsedi_00820</name>
</gene>
<dbReference type="Proteomes" id="UP000320225">
    <property type="component" value="Unassembled WGS sequence"/>
</dbReference>
<reference evidence="2 3" key="1">
    <citation type="submission" date="2019-07" db="EMBL/GenBank/DDBJ databases">
        <title>Tepidimonas sediminis YIM 72259 draft genome.</title>
        <authorList>
            <person name="Da Costa M.S."/>
            <person name="Froufe H.J.C."/>
            <person name="Egas C."/>
            <person name="Albuquerque L."/>
        </authorList>
    </citation>
    <scope>NUCLEOTIDE SEQUENCE [LARGE SCALE GENOMIC DNA]</scope>
    <source>
        <strain evidence="2 3">YIM 72259</strain>
    </source>
</reference>
<dbReference type="AlphaFoldDB" id="A0A554WSF2"/>
<organism evidence="2 3">
    <name type="scientific">Tepidimonas sediminis</name>
    <dbReference type="NCBI Taxonomy" id="2588941"/>
    <lineage>
        <taxon>Bacteria</taxon>
        <taxon>Pseudomonadati</taxon>
        <taxon>Pseudomonadota</taxon>
        <taxon>Betaproteobacteria</taxon>
        <taxon>Burkholderiales</taxon>
        <taxon>Tepidimonas</taxon>
    </lineage>
</organism>
<dbReference type="EMBL" id="VJND01000003">
    <property type="protein sequence ID" value="TSE26516.1"/>
    <property type="molecule type" value="Genomic_DNA"/>
</dbReference>
<sequence>MNRVMVAAYIPPDSPRIRGRPKERLHNHPLTG</sequence>
<feature type="region of interest" description="Disordered" evidence="1">
    <location>
        <begin position="1"/>
        <end position="32"/>
    </location>
</feature>